<comment type="caution">
    <text evidence="1">The sequence shown here is derived from an EMBL/GenBank/DDBJ whole genome shotgun (WGS) entry which is preliminary data.</text>
</comment>
<dbReference type="PANTHER" id="PTHR15665:SF1">
    <property type="entry name" value="PROTEIN ASTEROID HOMOLOG 1"/>
    <property type="match status" value="1"/>
</dbReference>
<dbReference type="InterPro" id="IPR026832">
    <property type="entry name" value="Asteroid"/>
</dbReference>
<dbReference type="Proteomes" id="UP001642483">
    <property type="component" value="Unassembled WGS sequence"/>
</dbReference>
<reference evidence="1 2" key="1">
    <citation type="submission" date="2024-02" db="EMBL/GenBank/DDBJ databases">
        <authorList>
            <person name="Daric V."/>
            <person name="Darras S."/>
        </authorList>
    </citation>
    <scope>NUCLEOTIDE SEQUENCE [LARGE SCALE GENOMIC DNA]</scope>
</reference>
<keyword evidence="2" id="KW-1185">Reference proteome</keyword>
<dbReference type="EMBL" id="CAWYQH010000130">
    <property type="protein sequence ID" value="CAK8692779.1"/>
    <property type="molecule type" value="Genomic_DNA"/>
</dbReference>
<evidence type="ECO:0000313" key="2">
    <source>
        <dbReference type="Proteomes" id="UP001642483"/>
    </source>
</evidence>
<organism evidence="1 2">
    <name type="scientific">Clavelina lepadiformis</name>
    <name type="common">Light-bulb sea squirt</name>
    <name type="synonym">Ascidia lepadiformis</name>
    <dbReference type="NCBI Taxonomy" id="159417"/>
    <lineage>
        <taxon>Eukaryota</taxon>
        <taxon>Metazoa</taxon>
        <taxon>Chordata</taxon>
        <taxon>Tunicata</taxon>
        <taxon>Ascidiacea</taxon>
        <taxon>Aplousobranchia</taxon>
        <taxon>Clavelinidae</taxon>
        <taxon>Clavelina</taxon>
    </lineage>
</organism>
<gene>
    <name evidence="1" type="ORF">CVLEPA_LOCUS26022</name>
</gene>
<evidence type="ECO:0000313" key="1">
    <source>
        <dbReference type="EMBL" id="CAK8692779.1"/>
    </source>
</evidence>
<name>A0ABP0GPU3_CLALP</name>
<accession>A0ABP0GPU3</accession>
<sequence>MVLRQTLTSLKVAWSNGRKDTDEDIAAISKLLDAPVVSNDTIFCAYNLEAGFLPLRSFKWKEVRRGSVMAQKFQIDNFAETYNMDRQAMSAMAPIFDNNDFQNFVEIRQMIKVHNVSKYIDWSRRNNLEEIVENLMSEEIRNKLQQRIEKHQNPRVQANLLRELKEKLPEENKTWLEVGQDRQENEEINERISADLICRINKNDLPYWIASIMIQQKSGGDLVRFLPLINSDPPQFPSPHESTKQLRKVAYQVLIGEGEINEFDRVQLRYEATEPISVERNLDVEALRLDDFEPNASIIQLRREFLLQNLIEDVEKRDLFFRKEKDLSDDLKLVIPATIFWMEKCSPPSESVQALAAVFALTQDCFEGDQVRPMQRKYSSKPDIDSQFTFWFAQWQVTVGEAIAVVQLLGPCMPIPIIASLFDEDTVKIVYDELQQTNKIDWGAKGEAEQLYNNICSLLF</sequence>
<protein>
    <submittedName>
        <fullName evidence="1">Uncharacterized protein</fullName>
    </submittedName>
</protein>
<proteinExistence type="predicted"/>
<dbReference type="PANTHER" id="PTHR15665">
    <property type="entry name" value="ASTEROID PROTEIN"/>
    <property type="match status" value="1"/>
</dbReference>